<feature type="compositionally biased region" description="Basic and acidic residues" evidence="1">
    <location>
        <begin position="1"/>
        <end position="17"/>
    </location>
</feature>
<dbReference type="AlphaFoldDB" id="A0A0E9QEU0"/>
<reference evidence="2" key="2">
    <citation type="journal article" date="2015" name="Fish Shellfish Immunol.">
        <title>Early steps in the European eel (Anguilla anguilla)-Vibrio vulnificus interaction in the gills: Role of the RtxA13 toxin.</title>
        <authorList>
            <person name="Callol A."/>
            <person name="Pajuelo D."/>
            <person name="Ebbesson L."/>
            <person name="Teles M."/>
            <person name="MacKenzie S."/>
            <person name="Amaro C."/>
        </authorList>
    </citation>
    <scope>NUCLEOTIDE SEQUENCE</scope>
</reference>
<accession>A0A0E9QEU0</accession>
<name>A0A0E9QEU0_ANGAN</name>
<organism evidence="2">
    <name type="scientific">Anguilla anguilla</name>
    <name type="common">European freshwater eel</name>
    <name type="synonym">Muraena anguilla</name>
    <dbReference type="NCBI Taxonomy" id="7936"/>
    <lineage>
        <taxon>Eukaryota</taxon>
        <taxon>Metazoa</taxon>
        <taxon>Chordata</taxon>
        <taxon>Craniata</taxon>
        <taxon>Vertebrata</taxon>
        <taxon>Euteleostomi</taxon>
        <taxon>Actinopterygii</taxon>
        <taxon>Neopterygii</taxon>
        <taxon>Teleostei</taxon>
        <taxon>Anguilliformes</taxon>
        <taxon>Anguillidae</taxon>
        <taxon>Anguilla</taxon>
    </lineage>
</organism>
<sequence length="27" mass="3097">MGGTMDKKGCNSNREHPIWMQIPSYKS</sequence>
<protein>
    <submittedName>
        <fullName evidence="2">Uncharacterized protein</fullName>
    </submittedName>
</protein>
<reference evidence="2" key="1">
    <citation type="submission" date="2014-11" db="EMBL/GenBank/DDBJ databases">
        <authorList>
            <person name="Amaro Gonzalez C."/>
        </authorList>
    </citation>
    <scope>NUCLEOTIDE SEQUENCE</scope>
</reference>
<dbReference type="EMBL" id="GBXM01093201">
    <property type="protein sequence ID" value="JAH15376.1"/>
    <property type="molecule type" value="Transcribed_RNA"/>
</dbReference>
<proteinExistence type="predicted"/>
<evidence type="ECO:0000256" key="1">
    <source>
        <dbReference type="SAM" id="MobiDB-lite"/>
    </source>
</evidence>
<feature type="region of interest" description="Disordered" evidence="1">
    <location>
        <begin position="1"/>
        <end position="27"/>
    </location>
</feature>
<evidence type="ECO:0000313" key="2">
    <source>
        <dbReference type="EMBL" id="JAH15376.1"/>
    </source>
</evidence>